<dbReference type="PANTHER" id="PTHR34105">
    <property type="entry name" value="PROLINE-, GLUTAMIC ACID- AND LEUCINE-RICH PROTEIN 1"/>
    <property type="match status" value="1"/>
</dbReference>
<proteinExistence type="inferred from homology"/>
<evidence type="ECO:0000313" key="8">
    <source>
        <dbReference type="Proteomes" id="UP000239156"/>
    </source>
</evidence>
<accession>A0A2S4VRN6</accession>
<feature type="compositionally biased region" description="Low complexity" evidence="5">
    <location>
        <begin position="711"/>
        <end position="723"/>
    </location>
</feature>
<feature type="region of interest" description="Disordered" evidence="5">
    <location>
        <begin position="736"/>
        <end position="826"/>
    </location>
</feature>
<feature type="compositionally biased region" description="Acidic residues" evidence="5">
    <location>
        <begin position="812"/>
        <end position="826"/>
    </location>
</feature>
<sequence>MLGWPSNCDSAESRLLEWRMGSNYYQTIDYLLNTHLAPQTNINSSIANSVCTTFDQTQPKSNHQQSTELNKWFNRINSLLTSKNEISNSLGARLAKLTLHKDQNCLTNQGARWILASQNIIARQEPVNHICLAQVIDLILNIFEWANRWPDFARENCDPKAIITLAKALIAISEERIQDPNIRSVGIQTLAILITRYASIMRPLASQLQTLALTNLLNPEKIITQSGTTLLTQLYRLSGKTDASASWSKTIKATIGTIDIVLDALLTPFLKETGPNSTRDIPLAPLEIPPQDLIYSSDSTSIDQENTHQPSYRIPMLLRRTDRLINVLLTMLSQPTDRSVSVPLGELSALASRLLLLGKAQIHDRADQAWRLGWEALGATVTLRAMGCRMIASVTFRLTPFTSQILRILSSEIESNHDPKSGHKAIDVPVMYATYARMISRCPCNPDVIKTTLEPIIKVILQDIQPIYGSLPPSDSHSTDSIQKKQTKNRKKSGRYACDPTWNTAMVVDLLELRIAERALVTLEILFGVIPHGFPSPYLTLCVRTVLNLATHPSFITPGGKPGNGKTGILSSSSTSKSPSLGYASLPSLRLRVLSCLVKCIPIPRTSNQELMGLNLAQSLSGVLEALLSAQDTNSGRLTDLARQALAALSLLARPRVPPIFPTAAHAHLELDTEPVHEQSDSETEQNDDDDKDTDMIEQPIPSSTIINPKPIHTSIPSLPTPSILPWKSNLLSSLNDTEAQEEETIVNGDNHSAKKRKSLDDDHQNLPDRPLKKTNDHHQRPVLAIEPDSSDDDDEDSNNGGGLKKLPQLTFDEDDDQDEEDTPSS</sequence>
<feature type="compositionally biased region" description="Basic residues" evidence="5">
    <location>
        <begin position="485"/>
        <end position="494"/>
    </location>
</feature>
<dbReference type="VEuPathDB" id="FungiDB:PSTT_04729"/>
<evidence type="ECO:0000256" key="2">
    <source>
        <dbReference type="ARBA" id="ARBA00010511"/>
    </source>
</evidence>
<feature type="compositionally biased region" description="Low complexity" evidence="5">
    <location>
        <begin position="567"/>
        <end position="580"/>
    </location>
</feature>
<feature type="region of interest" description="Disordered" evidence="5">
    <location>
        <begin position="471"/>
        <end position="495"/>
    </location>
</feature>
<dbReference type="EMBL" id="PKSL01000033">
    <property type="protein sequence ID" value="POW12202.1"/>
    <property type="molecule type" value="Genomic_DNA"/>
</dbReference>
<evidence type="ECO:0000256" key="1">
    <source>
        <dbReference type="ARBA" id="ARBA00004123"/>
    </source>
</evidence>
<evidence type="ECO:0000313" key="7">
    <source>
        <dbReference type="EMBL" id="POW12202.1"/>
    </source>
</evidence>
<dbReference type="PANTHER" id="PTHR34105:SF1">
    <property type="entry name" value="PROLINE-, GLUTAMIC ACID- AND LEUCINE-RICH PROTEIN 1"/>
    <property type="match status" value="1"/>
</dbReference>
<dbReference type="VEuPathDB" id="FungiDB:PSHT_04165"/>
<evidence type="ECO:0000259" key="6">
    <source>
        <dbReference type="Pfam" id="PF08167"/>
    </source>
</evidence>
<dbReference type="InterPro" id="IPR012583">
    <property type="entry name" value="RIX1_N"/>
</dbReference>
<reference evidence="7" key="1">
    <citation type="submission" date="2017-12" db="EMBL/GenBank/DDBJ databases">
        <title>Gene loss provides genomic basis for host adaptation in cereal stripe rust fungi.</title>
        <authorList>
            <person name="Xia C."/>
        </authorList>
    </citation>
    <scope>NUCLEOTIDE SEQUENCE [LARGE SCALE GENOMIC DNA]</scope>
    <source>
        <strain evidence="7">93-210</strain>
    </source>
</reference>
<keyword evidence="4" id="KW-0539">Nucleus</keyword>
<organism evidence="7 8">
    <name type="scientific">Puccinia striiformis</name>
    <dbReference type="NCBI Taxonomy" id="27350"/>
    <lineage>
        <taxon>Eukaryota</taxon>
        <taxon>Fungi</taxon>
        <taxon>Dikarya</taxon>
        <taxon>Basidiomycota</taxon>
        <taxon>Pucciniomycotina</taxon>
        <taxon>Pucciniomycetes</taxon>
        <taxon>Pucciniales</taxon>
        <taxon>Pucciniaceae</taxon>
        <taxon>Puccinia</taxon>
    </lineage>
</organism>
<dbReference type="GO" id="GO:0006364">
    <property type="term" value="P:rRNA processing"/>
    <property type="evidence" value="ECO:0007669"/>
    <property type="project" value="TreeGrafter"/>
</dbReference>
<dbReference type="Pfam" id="PF08167">
    <property type="entry name" value="RIX1"/>
    <property type="match status" value="1"/>
</dbReference>
<comment type="caution">
    <text evidence="7">The sequence shown here is derived from an EMBL/GenBank/DDBJ whole genome shotgun (WGS) entry which is preliminary data.</text>
</comment>
<feature type="compositionally biased region" description="Basic and acidic residues" evidence="5">
    <location>
        <begin position="759"/>
        <end position="780"/>
    </location>
</feature>
<name>A0A2S4VRN6_9BASI</name>
<evidence type="ECO:0000256" key="4">
    <source>
        <dbReference type="ARBA" id="ARBA00023242"/>
    </source>
</evidence>
<gene>
    <name evidence="7" type="ORF">PSTT_04729</name>
</gene>
<dbReference type="GO" id="GO:0005634">
    <property type="term" value="C:nucleus"/>
    <property type="evidence" value="ECO:0007669"/>
    <property type="project" value="UniProtKB-SubCell"/>
</dbReference>
<feature type="compositionally biased region" description="Acidic residues" evidence="5">
    <location>
        <begin position="681"/>
        <end position="693"/>
    </location>
</feature>
<feature type="region of interest" description="Disordered" evidence="5">
    <location>
        <begin position="558"/>
        <end position="581"/>
    </location>
</feature>
<dbReference type="InterPro" id="IPR016024">
    <property type="entry name" value="ARM-type_fold"/>
</dbReference>
<dbReference type="AlphaFoldDB" id="A0A2S4VRN6"/>
<evidence type="ECO:0000256" key="5">
    <source>
        <dbReference type="SAM" id="MobiDB-lite"/>
    </source>
</evidence>
<comment type="subcellular location">
    <subcellularLocation>
        <location evidence="1">Nucleus</location>
    </subcellularLocation>
</comment>
<feature type="domain" description="Pre-rRNA-processing protein RIX1 N-terminal" evidence="6">
    <location>
        <begin position="32"/>
        <end position="220"/>
    </location>
</feature>
<feature type="region of interest" description="Disordered" evidence="5">
    <location>
        <begin position="673"/>
        <end position="723"/>
    </location>
</feature>
<feature type="compositionally biased region" description="Acidic residues" evidence="5">
    <location>
        <begin position="789"/>
        <end position="798"/>
    </location>
</feature>
<evidence type="ECO:0000256" key="3">
    <source>
        <dbReference type="ARBA" id="ARBA00021502"/>
    </source>
</evidence>
<dbReference type="SUPFAM" id="SSF48371">
    <property type="entry name" value="ARM repeat"/>
    <property type="match status" value="1"/>
</dbReference>
<dbReference type="Proteomes" id="UP000239156">
    <property type="component" value="Unassembled WGS sequence"/>
</dbReference>
<comment type="similarity">
    <text evidence="2">Belongs to the RIX1/PELP1 family.</text>
</comment>
<keyword evidence="8" id="KW-1185">Reference proteome</keyword>
<protein>
    <recommendedName>
        <fullName evidence="3">Pre-rRNA-processing protein RIX1</fullName>
    </recommendedName>
</protein>